<dbReference type="CDD" id="cd07377">
    <property type="entry name" value="WHTH_GntR"/>
    <property type="match status" value="1"/>
</dbReference>
<dbReference type="Gene3D" id="1.20.120.530">
    <property type="entry name" value="GntR ligand-binding domain-like"/>
    <property type="match status" value="1"/>
</dbReference>
<keyword evidence="3" id="KW-0804">Transcription</keyword>
<dbReference type="InterPro" id="IPR008920">
    <property type="entry name" value="TF_FadR/GntR_C"/>
</dbReference>
<dbReference type="EMBL" id="CP102774">
    <property type="protein sequence ID" value="UZF88793.1"/>
    <property type="molecule type" value="Genomic_DNA"/>
</dbReference>
<reference evidence="5" key="1">
    <citation type="submission" date="2022-08" db="EMBL/GenBank/DDBJ databases">
        <title>Complete Genome Sequences of 2 Bosea sp. soil isolates.</title>
        <authorList>
            <person name="Alvarez Arevalo M."/>
            <person name="Sterndorff E.B."/>
            <person name="Faurdal D."/>
            <person name="Joergensen T.S."/>
            <person name="Weber T."/>
        </authorList>
    </citation>
    <scope>NUCLEOTIDE SEQUENCE</scope>
    <source>
        <strain evidence="5">NBC_00436</strain>
    </source>
</reference>
<keyword evidence="2" id="KW-0238">DNA-binding</keyword>
<evidence type="ECO:0000256" key="3">
    <source>
        <dbReference type="ARBA" id="ARBA00023163"/>
    </source>
</evidence>
<dbReference type="SUPFAM" id="SSF48008">
    <property type="entry name" value="GntR ligand-binding domain-like"/>
    <property type="match status" value="1"/>
</dbReference>
<dbReference type="SMART" id="SM00345">
    <property type="entry name" value="HTH_GNTR"/>
    <property type="match status" value="1"/>
</dbReference>
<organism evidence="5">
    <name type="scientific">Bosea sp. NBC_00436</name>
    <dbReference type="NCBI Taxonomy" id="2969620"/>
    <lineage>
        <taxon>Bacteria</taxon>
        <taxon>Pseudomonadati</taxon>
        <taxon>Pseudomonadota</taxon>
        <taxon>Alphaproteobacteria</taxon>
        <taxon>Hyphomicrobiales</taxon>
        <taxon>Boseaceae</taxon>
        <taxon>Bosea</taxon>
    </lineage>
</organism>
<proteinExistence type="predicted"/>
<dbReference type="InterPro" id="IPR036390">
    <property type="entry name" value="WH_DNA-bd_sf"/>
</dbReference>
<evidence type="ECO:0000313" key="5">
    <source>
        <dbReference type="EMBL" id="UZF88793.1"/>
    </source>
</evidence>
<dbReference type="Pfam" id="PF07729">
    <property type="entry name" value="FCD"/>
    <property type="match status" value="1"/>
</dbReference>
<dbReference type="InterPro" id="IPR011711">
    <property type="entry name" value="GntR_C"/>
</dbReference>
<dbReference type="GO" id="GO:0003700">
    <property type="term" value="F:DNA-binding transcription factor activity"/>
    <property type="evidence" value="ECO:0007669"/>
    <property type="project" value="InterPro"/>
</dbReference>
<protein>
    <submittedName>
        <fullName evidence="5">GntR family transcriptional regulator</fullName>
    </submittedName>
</protein>
<dbReference type="PANTHER" id="PTHR43537:SF20">
    <property type="entry name" value="HTH-TYPE TRANSCRIPTIONAL REPRESSOR GLAR"/>
    <property type="match status" value="1"/>
</dbReference>
<dbReference type="InterPro" id="IPR036388">
    <property type="entry name" value="WH-like_DNA-bd_sf"/>
</dbReference>
<gene>
    <name evidence="5" type="ORF">NWE54_08395</name>
</gene>
<evidence type="ECO:0000259" key="4">
    <source>
        <dbReference type="PROSITE" id="PS50949"/>
    </source>
</evidence>
<dbReference type="Pfam" id="PF00392">
    <property type="entry name" value="GntR"/>
    <property type="match status" value="1"/>
</dbReference>
<sequence>MTDAAFDFGGEDIPVLTTGEQAYERIKHDIVFGVLQPGQRLPLDRLKSVYGVGISTLREILNRLAPEGLVVAEGQRGFQVAPCSATDLKELADLRLLIESNALAQSFEAGDVEWEGRVVAAHHKLARMEQRLLADDETGTQQWKRYDFEFHQALVSACGSKALLDLHAGIYDRYLRYQMVFFIFWGPTSTEDHKALLDCALNRDAAEAQRLLHGHIHGCIDTALERGLVG</sequence>
<keyword evidence="1" id="KW-0805">Transcription regulation</keyword>
<feature type="domain" description="HTH gntR-type" evidence="4">
    <location>
        <begin position="16"/>
        <end position="83"/>
    </location>
</feature>
<dbReference type="SUPFAM" id="SSF46785">
    <property type="entry name" value="Winged helix' DNA-binding domain"/>
    <property type="match status" value="1"/>
</dbReference>
<dbReference type="PROSITE" id="PS50949">
    <property type="entry name" value="HTH_GNTR"/>
    <property type="match status" value="1"/>
</dbReference>
<evidence type="ECO:0000256" key="1">
    <source>
        <dbReference type="ARBA" id="ARBA00023015"/>
    </source>
</evidence>
<dbReference type="AlphaFoldDB" id="A0A9E7ZPT7"/>
<dbReference type="InterPro" id="IPR000524">
    <property type="entry name" value="Tscrpt_reg_HTH_GntR"/>
</dbReference>
<dbReference type="GO" id="GO:0003677">
    <property type="term" value="F:DNA binding"/>
    <property type="evidence" value="ECO:0007669"/>
    <property type="project" value="UniProtKB-KW"/>
</dbReference>
<dbReference type="PANTHER" id="PTHR43537">
    <property type="entry name" value="TRANSCRIPTIONAL REGULATOR, GNTR FAMILY"/>
    <property type="match status" value="1"/>
</dbReference>
<dbReference type="Gene3D" id="1.10.10.10">
    <property type="entry name" value="Winged helix-like DNA-binding domain superfamily/Winged helix DNA-binding domain"/>
    <property type="match status" value="1"/>
</dbReference>
<name>A0A9E7ZPT7_9HYPH</name>
<evidence type="ECO:0000256" key="2">
    <source>
        <dbReference type="ARBA" id="ARBA00023125"/>
    </source>
</evidence>
<dbReference type="SMART" id="SM00895">
    <property type="entry name" value="FCD"/>
    <property type="match status" value="1"/>
</dbReference>
<accession>A0A9E7ZPT7</accession>